<sequence>MYGCHYKKHGTSQLKVHLEEQCKKSPILKSLVEKGQSRLDIKMADGSSGAGGPTLKGYTKYNPDECRRKLARMIIMDELPFQFVEGKGFQEFVQELEPRFVLPSRHTVAKDIKKMYLRDKDVLRGQLAGLVVCLTTDTWTSIQNMNYMSLTVHFVDADWVLHKKIIKFCQITDHKGETIGKALEAAIKEWGLEKVLSVSVDNASSNDVALGYLKNYLKDANKTFLGGEYLHVRCAAHILNLIVTEGLKDVDDSVARVRMAVKWVRSSPSRLEKFKVAAKAAGITSKKGLCTDVPTRWNSTFLMLEAAQEYKAAFQLLGDEDIQYVKYFDEHGGSRKPNDDDWVAVSTFVDFLGLFYDVTLNISGSLYPTSHGFCQQICRVKEELEDMRRGSNERMRGMANSMMLKYDKYWGDLTRMNIFLYVAVILDLRLKVSGLLYGLGLVHDQVWTDIIGELARDT</sequence>
<organism evidence="8 9">
    <name type="scientific">Carya illinoinensis</name>
    <name type="common">Pecan</name>
    <dbReference type="NCBI Taxonomy" id="32201"/>
    <lineage>
        <taxon>Eukaryota</taxon>
        <taxon>Viridiplantae</taxon>
        <taxon>Streptophyta</taxon>
        <taxon>Embryophyta</taxon>
        <taxon>Tracheophyta</taxon>
        <taxon>Spermatophyta</taxon>
        <taxon>Magnoliopsida</taxon>
        <taxon>eudicotyledons</taxon>
        <taxon>Gunneridae</taxon>
        <taxon>Pentapetalae</taxon>
        <taxon>rosids</taxon>
        <taxon>fabids</taxon>
        <taxon>Fagales</taxon>
        <taxon>Juglandaceae</taxon>
        <taxon>Carya</taxon>
    </lineage>
</organism>
<dbReference type="GO" id="GO:0008270">
    <property type="term" value="F:zinc ion binding"/>
    <property type="evidence" value="ECO:0007669"/>
    <property type="project" value="UniProtKB-KW"/>
</dbReference>
<comment type="subcellular location">
    <subcellularLocation>
        <location evidence="1">Nucleus</location>
    </subcellularLocation>
</comment>
<dbReference type="AlphaFoldDB" id="A0A922FTJ6"/>
<reference evidence="8" key="1">
    <citation type="submission" date="2021-01" db="EMBL/GenBank/DDBJ databases">
        <authorList>
            <person name="Lovell J.T."/>
            <person name="Bentley N."/>
            <person name="Bhattarai G."/>
            <person name="Jenkins J.W."/>
            <person name="Sreedasyam A."/>
            <person name="Alarcon Y."/>
            <person name="Bock C."/>
            <person name="Boston L."/>
            <person name="Carlson J."/>
            <person name="Cervantes K."/>
            <person name="Clermont K."/>
            <person name="Krom N."/>
            <person name="Kubenka K."/>
            <person name="Mamidi S."/>
            <person name="Mattison C."/>
            <person name="Monteros M."/>
            <person name="Pisani C."/>
            <person name="Plott C."/>
            <person name="Rajasekar S."/>
            <person name="Rhein H.S."/>
            <person name="Rohla C."/>
            <person name="Song M."/>
            <person name="Hilaire R.S."/>
            <person name="Shu S."/>
            <person name="Wells L."/>
            <person name="Wang X."/>
            <person name="Webber J."/>
            <person name="Heerema R.J."/>
            <person name="Klein P."/>
            <person name="Conner P."/>
            <person name="Grauke L."/>
            <person name="Grimwood J."/>
            <person name="Schmutz J."/>
            <person name="Randall J.J."/>
        </authorList>
    </citation>
    <scope>NUCLEOTIDE SEQUENCE</scope>
    <source>
        <tissue evidence="8">Leaf</tissue>
    </source>
</reference>
<evidence type="ECO:0000256" key="3">
    <source>
        <dbReference type="ARBA" id="ARBA00022771"/>
    </source>
</evidence>
<keyword evidence="3" id="KW-0863">Zinc-finger</keyword>
<feature type="domain" description="hAT-like transposase RNase-H fold" evidence="7">
    <location>
        <begin position="363"/>
        <end position="435"/>
    </location>
</feature>
<evidence type="ECO:0000313" key="9">
    <source>
        <dbReference type="Proteomes" id="UP000811246"/>
    </source>
</evidence>
<dbReference type="PANTHER" id="PTHR46481:SF10">
    <property type="entry name" value="ZINC FINGER BED DOMAIN-CONTAINING PROTEIN 39"/>
    <property type="match status" value="1"/>
</dbReference>
<accession>A0A922FTJ6</accession>
<evidence type="ECO:0000313" key="8">
    <source>
        <dbReference type="EMBL" id="KAG6728188.1"/>
    </source>
</evidence>
<comment type="caution">
    <text evidence="8">The sequence shown here is derived from an EMBL/GenBank/DDBJ whole genome shotgun (WGS) entry which is preliminary data.</text>
</comment>
<gene>
    <name evidence="8" type="ORF">I3842_02G160900</name>
</gene>
<evidence type="ECO:0000259" key="7">
    <source>
        <dbReference type="Pfam" id="PF14372"/>
    </source>
</evidence>
<evidence type="ECO:0000256" key="4">
    <source>
        <dbReference type="ARBA" id="ARBA00022833"/>
    </source>
</evidence>
<dbReference type="GO" id="GO:0005634">
    <property type="term" value="C:nucleus"/>
    <property type="evidence" value="ECO:0007669"/>
    <property type="project" value="UniProtKB-SubCell"/>
</dbReference>
<evidence type="ECO:0000256" key="1">
    <source>
        <dbReference type="ARBA" id="ARBA00004123"/>
    </source>
</evidence>
<dbReference type="Pfam" id="PF14372">
    <property type="entry name" value="hAT-like_RNase-H"/>
    <property type="match status" value="1"/>
</dbReference>
<keyword evidence="2" id="KW-0479">Metal-binding</keyword>
<evidence type="ECO:0000256" key="5">
    <source>
        <dbReference type="ARBA" id="ARBA00023125"/>
    </source>
</evidence>
<keyword evidence="6" id="KW-0539">Nucleus</keyword>
<dbReference type="InterPro" id="IPR052035">
    <property type="entry name" value="ZnF_BED_domain_contain"/>
</dbReference>
<protein>
    <recommendedName>
        <fullName evidence="7">hAT-like transposase RNase-H fold domain-containing protein</fullName>
    </recommendedName>
</protein>
<keyword evidence="4" id="KW-0862">Zinc</keyword>
<evidence type="ECO:0000256" key="2">
    <source>
        <dbReference type="ARBA" id="ARBA00022723"/>
    </source>
</evidence>
<keyword evidence="5" id="KW-0238">DNA-binding</keyword>
<dbReference type="InterPro" id="IPR025525">
    <property type="entry name" value="hAT-like_transposase_RNase-H"/>
</dbReference>
<dbReference type="GO" id="GO:0003677">
    <property type="term" value="F:DNA binding"/>
    <property type="evidence" value="ECO:0007669"/>
    <property type="project" value="UniProtKB-KW"/>
</dbReference>
<dbReference type="EMBL" id="CM031826">
    <property type="protein sequence ID" value="KAG6728188.1"/>
    <property type="molecule type" value="Genomic_DNA"/>
</dbReference>
<dbReference type="PANTHER" id="PTHR46481">
    <property type="entry name" value="ZINC FINGER BED DOMAIN-CONTAINING PROTEIN 4"/>
    <property type="match status" value="1"/>
</dbReference>
<evidence type="ECO:0000256" key="6">
    <source>
        <dbReference type="ARBA" id="ARBA00023242"/>
    </source>
</evidence>
<name>A0A922FTJ6_CARIL</name>
<dbReference type="Proteomes" id="UP000811246">
    <property type="component" value="Chromosome 2"/>
</dbReference>
<proteinExistence type="predicted"/>